<keyword evidence="1" id="KW-1185">Reference proteome</keyword>
<dbReference type="RefSeq" id="XP_048132857.1">
    <property type="nucleotide sequence ID" value="XM_048276900.1"/>
</dbReference>
<proteinExistence type="predicted"/>
<accession>A0ABM3H8D2</accession>
<evidence type="ECO:0000313" key="1">
    <source>
        <dbReference type="Proteomes" id="UP000827889"/>
    </source>
</evidence>
<protein>
    <submittedName>
        <fullName evidence="2">Uncharacterized protein LOC125314507</fullName>
    </submittedName>
</protein>
<gene>
    <name evidence="2" type="primary">LOC125314507</name>
</gene>
<dbReference type="GeneID" id="125314507"/>
<organism evidence="1 2">
    <name type="scientific">Rhodamnia argentea</name>
    <dbReference type="NCBI Taxonomy" id="178133"/>
    <lineage>
        <taxon>Eukaryota</taxon>
        <taxon>Viridiplantae</taxon>
        <taxon>Streptophyta</taxon>
        <taxon>Embryophyta</taxon>
        <taxon>Tracheophyta</taxon>
        <taxon>Spermatophyta</taxon>
        <taxon>Magnoliopsida</taxon>
        <taxon>eudicotyledons</taxon>
        <taxon>Gunneridae</taxon>
        <taxon>Pentapetalae</taxon>
        <taxon>rosids</taxon>
        <taxon>malvids</taxon>
        <taxon>Myrtales</taxon>
        <taxon>Myrtaceae</taxon>
        <taxon>Myrtoideae</taxon>
        <taxon>Myrteae</taxon>
        <taxon>Australasian group</taxon>
        <taxon>Rhodamnia</taxon>
    </lineage>
</organism>
<dbReference type="Proteomes" id="UP000827889">
    <property type="component" value="Chromosome 3"/>
</dbReference>
<reference evidence="2" key="1">
    <citation type="submission" date="2025-08" db="UniProtKB">
        <authorList>
            <consortium name="RefSeq"/>
        </authorList>
    </citation>
    <scope>IDENTIFICATION</scope>
    <source>
        <tissue evidence="2">Leaf</tissue>
    </source>
</reference>
<evidence type="ECO:0000313" key="2">
    <source>
        <dbReference type="RefSeq" id="XP_048132857.1"/>
    </source>
</evidence>
<name>A0ABM3H8D2_9MYRT</name>
<sequence>MLHHCCVFAIVNEVFDLSMFENVGSVWRYNGTASCNHSELLSLAGLDTLFLMVDCPPSSAQLYQLSASRIYCQKDKMLIPDDESFWREGGREVQTCNCCAVSLICESLNLG</sequence>